<protein>
    <recommendedName>
        <fullName evidence="7">Phytocyanin domain-containing protein</fullName>
    </recommendedName>
</protein>
<sequence>MGRKEVMMYLALMIIMCGVVLSKGEVYKVDWTNNPPVPYKSWTAAHHFHVGDTILLEYNKEFHDVVRVSHKNFNTCNSTAAYARWATGNDSFTIKRPGHFYFICSFPHHCQSGQKLDIRVPPMDHGHGPILSPFPPSAQTPSGPFPPSAQSPSGPVSAPPPLHSHKSGCSSSSLYASFFKYWVFLVAIGLIR</sequence>
<evidence type="ECO:0000256" key="6">
    <source>
        <dbReference type="SAM" id="SignalP"/>
    </source>
</evidence>
<dbReference type="InterPro" id="IPR003245">
    <property type="entry name" value="Phytocyanin_dom"/>
</dbReference>
<dbReference type="GO" id="GO:0046872">
    <property type="term" value="F:metal ion binding"/>
    <property type="evidence" value="ECO:0007669"/>
    <property type="project" value="UniProtKB-KW"/>
</dbReference>
<keyword evidence="6" id="KW-0732">Signal</keyword>
<evidence type="ECO:0000313" key="8">
    <source>
        <dbReference type="EMBL" id="KAG8379364.1"/>
    </source>
</evidence>
<dbReference type="Gene3D" id="2.60.40.420">
    <property type="entry name" value="Cupredoxins - blue copper proteins"/>
    <property type="match status" value="1"/>
</dbReference>
<reference evidence="8" key="1">
    <citation type="submission" date="2019-10" db="EMBL/GenBank/DDBJ databases">
        <authorList>
            <person name="Zhang R."/>
            <person name="Pan Y."/>
            <person name="Wang J."/>
            <person name="Ma R."/>
            <person name="Yu S."/>
        </authorList>
    </citation>
    <scope>NUCLEOTIDE SEQUENCE</scope>
    <source>
        <strain evidence="8">LA-IB0</strain>
        <tissue evidence="8">Leaf</tissue>
    </source>
</reference>
<keyword evidence="1" id="KW-0479">Metal-binding</keyword>
<dbReference type="FunFam" id="2.60.40.420:FF:000034">
    <property type="entry name" value="Cupredoxin superfamily protein"/>
    <property type="match status" value="1"/>
</dbReference>
<dbReference type="Proteomes" id="UP000826271">
    <property type="component" value="Unassembled WGS sequence"/>
</dbReference>
<feature type="region of interest" description="Disordered" evidence="5">
    <location>
        <begin position="129"/>
        <end position="164"/>
    </location>
</feature>
<name>A0AAV6X8Z6_9LAMI</name>
<evidence type="ECO:0000313" key="9">
    <source>
        <dbReference type="Proteomes" id="UP000826271"/>
    </source>
</evidence>
<dbReference type="InterPro" id="IPR028871">
    <property type="entry name" value="BlueCu_1_BS"/>
</dbReference>
<dbReference type="Pfam" id="PF02298">
    <property type="entry name" value="Cu_bind_like"/>
    <property type="match status" value="1"/>
</dbReference>
<accession>A0AAV6X8Z6</accession>
<proteinExistence type="predicted"/>
<keyword evidence="2" id="KW-0186">Copper</keyword>
<dbReference type="EMBL" id="WHWC01000007">
    <property type="protein sequence ID" value="KAG8379364.1"/>
    <property type="molecule type" value="Genomic_DNA"/>
</dbReference>
<gene>
    <name evidence="8" type="ORF">BUALT_Bualt07G0080900</name>
</gene>
<dbReference type="InterPro" id="IPR039391">
    <property type="entry name" value="Phytocyanin-like"/>
</dbReference>
<keyword evidence="3" id="KW-1015">Disulfide bond</keyword>
<feature type="domain" description="Phytocyanin" evidence="7">
    <location>
        <begin position="25"/>
        <end position="122"/>
    </location>
</feature>
<evidence type="ECO:0000256" key="3">
    <source>
        <dbReference type="ARBA" id="ARBA00023157"/>
    </source>
</evidence>
<dbReference type="SUPFAM" id="SSF49503">
    <property type="entry name" value="Cupredoxins"/>
    <property type="match status" value="1"/>
</dbReference>
<evidence type="ECO:0000256" key="4">
    <source>
        <dbReference type="ARBA" id="ARBA00023180"/>
    </source>
</evidence>
<dbReference type="PANTHER" id="PTHR33021:SF235">
    <property type="entry name" value="COPPER ION BINDING _ ELECTRON CARRIER PROTEIN-RELATED"/>
    <property type="match status" value="1"/>
</dbReference>
<evidence type="ECO:0000259" key="7">
    <source>
        <dbReference type="PROSITE" id="PS51485"/>
    </source>
</evidence>
<feature type="chain" id="PRO_5043933288" description="Phytocyanin domain-containing protein" evidence="6">
    <location>
        <begin position="23"/>
        <end position="192"/>
    </location>
</feature>
<evidence type="ECO:0000256" key="2">
    <source>
        <dbReference type="ARBA" id="ARBA00023008"/>
    </source>
</evidence>
<keyword evidence="9" id="KW-1185">Reference proteome</keyword>
<keyword evidence="4" id="KW-0325">Glycoprotein</keyword>
<dbReference type="AlphaFoldDB" id="A0AAV6X8Z6"/>
<dbReference type="GO" id="GO:0005886">
    <property type="term" value="C:plasma membrane"/>
    <property type="evidence" value="ECO:0007669"/>
    <property type="project" value="TreeGrafter"/>
</dbReference>
<dbReference type="GO" id="GO:0009055">
    <property type="term" value="F:electron transfer activity"/>
    <property type="evidence" value="ECO:0007669"/>
    <property type="project" value="InterPro"/>
</dbReference>
<organism evidence="8 9">
    <name type="scientific">Buddleja alternifolia</name>
    <dbReference type="NCBI Taxonomy" id="168488"/>
    <lineage>
        <taxon>Eukaryota</taxon>
        <taxon>Viridiplantae</taxon>
        <taxon>Streptophyta</taxon>
        <taxon>Embryophyta</taxon>
        <taxon>Tracheophyta</taxon>
        <taxon>Spermatophyta</taxon>
        <taxon>Magnoliopsida</taxon>
        <taxon>eudicotyledons</taxon>
        <taxon>Gunneridae</taxon>
        <taxon>Pentapetalae</taxon>
        <taxon>asterids</taxon>
        <taxon>lamiids</taxon>
        <taxon>Lamiales</taxon>
        <taxon>Scrophulariaceae</taxon>
        <taxon>Buddlejeae</taxon>
        <taxon>Buddleja</taxon>
    </lineage>
</organism>
<dbReference type="PROSITE" id="PS51485">
    <property type="entry name" value="PHYTOCYANIN"/>
    <property type="match status" value="1"/>
</dbReference>
<evidence type="ECO:0000256" key="5">
    <source>
        <dbReference type="SAM" id="MobiDB-lite"/>
    </source>
</evidence>
<comment type="caution">
    <text evidence="8">The sequence shown here is derived from an EMBL/GenBank/DDBJ whole genome shotgun (WGS) entry which is preliminary data.</text>
</comment>
<dbReference type="InterPro" id="IPR008972">
    <property type="entry name" value="Cupredoxin"/>
</dbReference>
<feature type="signal peptide" evidence="6">
    <location>
        <begin position="1"/>
        <end position="22"/>
    </location>
</feature>
<dbReference type="PROSITE" id="PS00196">
    <property type="entry name" value="COPPER_BLUE"/>
    <property type="match status" value="1"/>
</dbReference>
<evidence type="ECO:0000256" key="1">
    <source>
        <dbReference type="ARBA" id="ARBA00022723"/>
    </source>
</evidence>
<dbReference type="PANTHER" id="PTHR33021">
    <property type="entry name" value="BLUE COPPER PROTEIN"/>
    <property type="match status" value="1"/>
</dbReference>
<feature type="compositionally biased region" description="Pro residues" evidence="5">
    <location>
        <begin position="132"/>
        <end position="149"/>
    </location>
</feature>